<dbReference type="CDD" id="cd02440">
    <property type="entry name" value="AdoMet_MTases"/>
    <property type="match status" value="1"/>
</dbReference>
<reference evidence="6" key="1">
    <citation type="journal article" date="2021" name="PeerJ">
        <title>Extensive microbial diversity within the chicken gut microbiome revealed by metagenomics and culture.</title>
        <authorList>
            <person name="Gilroy R."/>
            <person name="Ravi A."/>
            <person name="Getino M."/>
            <person name="Pursley I."/>
            <person name="Horton D.L."/>
            <person name="Alikhan N.F."/>
            <person name="Baker D."/>
            <person name="Gharbi K."/>
            <person name="Hall N."/>
            <person name="Watson M."/>
            <person name="Adriaenssens E.M."/>
            <person name="Foster-Nyarko E."/>
            <person name="Jarju S."/>
            <person name="Secka A."/>
            <person name="Antonio M."/>
            <person name="Oren A."/>
            <person name="Chaudhuri R.R."/>
            <person name="La Ragione R."/>
            <person name="Hildebrand F."/>
            <person name="Pallen M.J."/>
        </authorList>
    </citation>
    <scope>NUCLEOTIDE SEQUENCE</scope>
    <source>
        <strain evidence="6">CHK160-9182</strain>
    </source>
</reference>
<comment type="catalytic activity">
    <reaction evidence="5">
        <text>a 3-demethylubiquinol + S-adenosyl-L-methionine = a ubiquinol + S-adenosyl-L-homocysteine + H(+)</text>
        <dbReference type="Rhea" id="RHEA:44380"/>
        <dbReference type="Rhea" id="RHEA-COMP:9566"/>
        <dbReference type="Rhea" id="RHEA-COMP:10914"/>
        <dbReference type="ChEBI" id="CHEBI:15378"/>
        <dbReference type="ChEBI" id="CHEBI:17976"/>
        <dbReference type="ChEBI" id="CHEBI:57856"/>
        <dbReference type="ChEBI" id="CHEBI:59789"/>
        <dbReference type="ChEBI" id="CHEBI:84422"/>
        <dbReference type="EC" id="2.1.1.64"/>
    </reaction>
</comment>
<feature type="binding site" evidence="5">
    <location>
        <position position="53"/>
    </location>
    <ligand>
        <name>S-adenosyl-L-methionine</name>
        <dbReference type="ChEBI" id="CHEBI:59789"/>
    </ligand>
</feature>
<evidence type="ECO:0000256" key="3">
    <source>
        <dbReference type="ARBA" id="ARBA00022688"/>
    </source>
</evidence>
<dbReference type="SUPFAM" id="SSF53335">
    <property type="entry name" value="S-adenosyl-L-methionine-dependent methyltransferases"/>
    <property type="match status" value="1"/>
</dbReference>
<dbReference type="HAMAP" id="MF_00472">
    <property type="entry name" value="UbiG"/>
    <property type="match status" value="1"/>
</dbReference>
<dbReference type="EC" id="2.1.1.222" evidence="5"/>
<comment type="function">
    <text evidence="5">O-methyltransferase that catalyzes the 2 O-methylation steps in the ubiquinone biosynthetic pathway.</text>
</comment>
<gene>
    <name evidence="5 6" type="primary">ubiG</name>
    <name evidence="6" type="ORF">H9889_00845</name>
</gene>
<feature type="binding site" evidence="5">
    <location>
        <position position="34"/>
    </location>
    <ligand>
        <name>S-adenosyl-L-methionine</name>
        <dbReference type="ChEBI" id="CHEBI:59789"/>
    </ligand>
</feature>
<comment type="similarity">
    <text evidence="5">Belongs to the methyltransferase superfamily. UbiG/COQ3 family.</text>
</comment>
<dbReference type="PANTHER" id="PTHR43464:SF19">
    <property type="entry name" value="UBIQUINONE BIOSYNTHESIS O-METHYLTRANSFERASE, MITOCHONDRIAL"/>
    <property type="match status" value="1"/>
</dbReference>
<dbReference type="GO" id="GO:0032259">
    <property type="term" value="P:methylation"/>
    <property type="evidence" value="ECO:0007669"/>
    <property type="project" value="UniProtKB-KW"/>
</dbReference>
<evidence type="ECO:0000256" key="5">
    <source>
        <dbReference type="HAMAP-Rule" id="MF_00472"/>
    </source>
</evidence>
<protein>
    <recommendedName>
        <fullName evidence="5">Ubiquinone biosynthesis O-methyltransferase</fullName>
    </recommendedName>
    <alternativeName>
        <fullName evidence="5">2-polyprenyl-6-hydroxyphenol methylase</fullName>
        <ecNumber evidence="5">2.1.1.222</ecNumber>
    </alternativeName>
    <alternativeName>
        <fullName evidence="5">3-demethylubiquinone 3-O-methyltransferase</fullName>
        <ecNumber evidence="5">2.1.1.64</ecNumber>
    </alternativeName>
</protein>
<dbReference type="GO" id="GO:0010420">
    <property type="term" value="F:polyprenyldihydroxybenzoate methyltransferase activity"/>
    <property type="evidence" value="ECO:0007669"/>
    <property type="project" value="InterPro"/>
</dbReference>
<dbReference type="Pfam" id="PF13489">
    <property type="entry name" value="Methyltransf_23"/>
    <property type="match status" value="1"/>
</dbReference>
<dbReference type="InterPro" id="IPR029063">
    <property type="entry name" value="SAM-dependent_MTases_sf"/>
</dbReference>
<dbReference type="EC" id="2.1.1.64" evidence="5"/>
<dbReference type="Proteomes" id="UP000823934">
    <property type="component" value="Unassembled WGS sequence"/>
</dbReference>
<keyword evidence="4 5" id="KW-0949">S-adenosyl-L-methionine</keyword>
<proteinExistence type="inferred from homology"/>
<comment type="pathway">
    <text evidence="5">Cofactor biosynthesis; ubiquinone biosynthesis.</text>
</comment>
<evidence type="ECO:0000313" key="6">
    <source>
        <dbReference type="EMBL" id="HIW05865.1"/>
    </source>
</evidence>
<evidence type="ECO:0000256" key="1">
    <source>
        <dbReference type="ARBA" id="ARBA00022603"/>
    </source>
</evidence>
<sequence length="231" mass="25929">MSNVSSEEIQKFNDQDWWNTEGELKTLHDINPTRFEFMEDCVDLADKHALDIGCGGGIISEGLAHRHAKVTGIDMAPNAINIAKHHAEEHHLNIDYQVITAEEFAEDHLEKFDVITCLEMLEHVPTPSSVIKAASDMLKPGGHIFFSTINRTFKAKSLAVFAAENILRIVPKGTHDYNKFITPLELYEMCEAYGLTVKKIQGMSYNPFNRVAGLTDDVSMNYLVYATKDLA</sequence>
<dbReference type="GO" id="GO:0061542">
    <property type="term" value="F:3-demethylubiquinol 3-O-methyltransferase activity"/>
    <property type="evidence" value="ECO:0007669"/>
    <property type="project" value="UniProtKB-UniRule"/>
</dbReference>
<dbReference type="NCBIfam" id="TIGR01983">
    <property type="entry name" value="UbiG"/>
    <property type="match status" value="1"/>
</dbReference>
<dbReference type="AlphaFoldDB" id="A0A9D1Q5B5"/>
<reference evidence="6" key="2">
    <citation type="submission" date="2021-04" db="EMBL/GenBank/DDBJ databases">
        <authorList>
            <person name="Gilroy R."/>
        </authorList>
    </citation>
    <scope>NUCLEOTIDE SEQUENCE</scope>
    <source>
        <strain evidence="6">CHK160-9182</strain>
    </source>
</reference>
<dbReference type="PANTHER" id="PTHR43464">
    <property type="entry name" value="METHYLTRANSFERASE"/>
    <property type="match status" value="1"/>
</dbReference>
<evidence type="ECO:0000256" key="4">
    <source>
        <dbReference type="ARBA" id="ARBA00022691"/>
    </source>
</evidence>
<keyword evidence="2 5" id="KW-0808">Transferase</keyword>
<accession>A0A9D1Q5B5</accession>
<keyword evidence="3 5" id="KW-0831">Ubiquinone biosynthesis</keyword>
<dbReference type="EMBL" id="DXHP01000018">
    <property type="protein sequence ID" value="HIW05865.1"/>
    <property type="molecule type" value="Genomic_DNA"/>
</dbReference>
<dbReference type="GO" id="GO:0102208">
    <property type="term" value="F:2-polyprenyl-6-hydroxyphenol methylase activity"/>
    <property type="evidence" value="ECO:0007669"/>
    <property type="project" value="UniProtKB-EC"/>
</dbReference>
<dbReference type="InterPro" id="IPR010233">
    <property type="entry name" value="UbiG_MeTrfase"/>
</dbReference>
<evidence type="ECO:0000313" key="7">
    <source>
        <dbReference type="Proteomes" id="UP000823934"/>
    </source>
</evidence>
<comment type="caution">
    <text evidence="6">The sequence shown here is derived from an EMBL/GenBank/DDBJ whole genome shotgun (WGS) entry which is preliminary data.</text>
</comment>
<feature type="binding site" evidence="5">
    <location>
        <position position="118"/>
    </location>
    <ligand>
        <name>S-adenosyl-L-methionine</name>
        <dbReference type="ChEBI" id="CHEBI:59789"/>
    </ligand>
</feature>
<organism evidence="6 7">
    <name type="scientific">Candidatus Ignatzschineria merdigallinarum</name>
    <dbReference type="NCBI Taxonomy" id="2838621"/>
    <lineage>
        <taxon>Bacteria</taxon>
        <taxon>Pseudomonadati</taxon>
        <taxon>Pseudomonadota</taxon>
        <taxon>Gammaproteobacteria</taxon>
        <taxon>Cardiobacteriales</taxon>
        <taxon>Ignatzschineriaceae</taxon>
        <taxon>Ignatzschineria</taxon>
    </lineage>
</organism>
<dbReference type="Gene3D" id="3.40.50.150">
    <property type="entry name" value="Vaccinia Virus protein VP39"/>
    <property type="match status" value="1"/>
</dbReference>
<evidence type="ECO:0000256" key="2">
    <source>
        <dbReference type="ARBA" id="ARBA00022679"/>
    </source>
</evidence>
<keyword evidence="1 5" id="KW-0489">Methyltransferase</keyword>
<comment type="catalytic activity">
    <reaction evidence="5">
        <text>a 3-(all-trans-polyprenyl)benzene-1,2-diol + S-adenosyl-L-methionine = a 2-methoxy-6-(all-trans-polyprenyl)phenol + S-adenosyl-L-homocysteine + H(+)</text>
        <dbReference type="Rhea" id="RHEA:31411"/>
        <dbReference type="Rhea" id="RHEA-COMP:9550"/>
        <dbReference type="Rhea" id="RHEA-COMP:9551"/>
        <dbReference type="ChEBI" id="CHEBI:15378"/>
        <dbReference type="ChEBI" id="CHEBI:57856"/>
        <dbReference type="ChEBI" id="CHEBI:59789"/>
        <dbReference type="ChEBI" id="CHEBI:62729"/>
        <dbReference type="ChEBI" id="CHEBI:62731"/>
        <dbReference type="EC" id="2.1.1.222"/>
    </reaction>
</comment>
<feature type="binding site" evidence="5">
    <location>
        <position position="74"/>
    </location>
    <ligand>
        <name>S-adenosyl-L-methionine</name>
        <dbReference type="ChEBI" id="CHEBI:59789"/>
    </ligand>
</feature>
<name>A0A9D1Q5B5_9GAMM</name>